<gene>
    <name evidence="5 14" type="primary">ureC</name>
    <name evidence="14" type="ORF">GLP33_14315</name>
</gene>
<dbReference type="InterPro" id="IPR050112">
    <property type="entry name" value="Urease_alpha_subunit"/>
</dbReference>
<feature type="binding site" evidence="5 8">
    <location>
        <position position="247"/>
    </location>
    <ligand>
        <name>Ni(2+)</name>
        <dbReference type="ChEBI" id="CHEBI:49786"/>
        <label>2</label>
    </ligand>
</feature>
<evidence type="ECO:0000313" key="14">
    <source>
        <dbReference type="EMBL" id="MCF2302905.1"/>
    </source>
</evidence>
<evidence type="ECO:0000313" key="15">
    <source>
        <dbReference type="Proteomes" id="UP000813876"/>
    </source>
</evidence>
<dbReference type="EC" id="3.5.1.5" evidence="5 6"/>
<dbReference type="SUPFAM" id="SSF51556">
    <property type="entry name" value="Metallo-dependent hydrolases"/>
    <property type="match status" value="1"/>
</dbReference>
<feature type="domain" description="Urease" evidence="13">
    <location>
        <begin position="130"/>
        <end position="568"/>
    </location>
</feature>
<dbReference type="InterPro" id="IPR011612">
    <property type="entry name" value="Urease_alpha_N_dom"/>
</dbReference>
<evidence type="ECO:0000256" key="8">
    <source>
        <dbReference type="PIRSR" id="PIRSR611612-51"/>
    </source>
</evidence>
<dbReference type="Proteomes" id="UP000813876">
    <property type="component" value="Unassembled WGS sequence"/>
</dbReference>
<evidence type="ECO:0000256" key="5">
    <source>
        <dbReference type="HAMAP-Rule" id="MF_01953"/>
    </source>
</evidence>
<dbReference type="Pfam" id="PF01979">
    <property type="entry name" value="Amidohydro_1"/>
    <property type="match status" value="1"/>
</dbReference>
<feature type="binding site" evidence="5 8">
    <location>
        <position position="273"/>
    </location>
    <ligand>
        <name>Ni(2+)</name>
        <dbReference type="ChEBI" id="CHEBI:49786"/>
        <label>2</label>
    </ligand>
</feature>
<comment type="subunit">
    <text evidence="5">Heterotrimer of UreA (gamma), UreB (beta) and UreC (alpha) subunits. Three heterotrimers associate to form the active enzyme.</text>
</comment>
<comment type="catalytic activity">
    <reaction evidence="5 11">
        <text>urea + 2 H2O + H(+) = hydrogencarbonate + 2 NH4(+)</text>
        <dbReference type="Rhea" id="RHEA:20557"/>
        <dbReference type="ChEBI" id="CHEBI:15377"/>
        <dbReference type="ChEBI" id="CHEBI:15378"/>
        <dbReference type="ChEBI" id="CHEBI:16199"/>
        <dbReference type="ChEBI" id="CHEBI:17544"/>
        <dbReference type="ChEBI" id="CHEBI:28938"/>
        <dbReference type="EC" id="3.5.1.5"/>
    </reaction>
</comment>
<dbReference type="AlphaFoldDB" id="A0AAW4ZYM5"/>
<feature type="binding site" evidence="5 8">
    <location>
        <position position="361"/>
    </location>
    <ligand>
        <name>Ni(2+)</name>
        <dbReference type="ChEBI" id="CHEBI:49786"/>
        <label>1</label>
    </ligand>
</feature>
<dbReference type="GO" id="GO:0043419">
    <property type="term" value="P:urea catabolic process"/>
    <property type="evidence" value="ECO:0007669"/>
    <property type="project" value="UniProtKB-UniRule"/>
</dbReference>
<comment type="subcellular location">
    <subcellularLocation>
        <location evidence="5 10">Cytoplasm</location>
    </subcellularLocation>
</comment>
<feature type="binding site" evidence="5 10">
    <location>
        <position position="220"/>
    </location>
    <ligand>
        <name>substrate</name>
    </ligand>
</feature>
<dbReference type="GO" id="GO:0005737">
    <property type="term" value="C:cytoplasm"/>
    <property type="evidence" value="ECO:0007669"/>
    <property type="project" value="UniProtKB-SubCell"/>
</dbReference>
<evidence type="ECO:0000256" key="11">
    <source>
        <dbReference type="RuleBase" id="RU000510"/>
    </source>
</evidence>
<feature type="binding site" evidence="5 8">
    <location>
        <position position="137"/>
    </location>
    <ligand>
        <name>Ni(2+)</name>
        <dbReference type="ChEBI" id="CHEBI:49786"/>
        <label>1</label>
    </ligand>
</feature>
<evidence type="ECO:0000256" key="1">
    <source>
        <dbReference type="ARBA" id="ARBA00004897"/>
    </source>
</evidence>
<dbReference type="CDD" id="cd00375">
    <property type="entry name" value="Urease_alpha"/>
    <property type="match status" value="1"/>
</dbReference>
<organism evidence="14 15">
    <name type="scientific">Photobacterium phosphoreum</name>
    <dbReference type="NCBI Taxonomy" id="659"/>
    <lineage>
        <taxon>Bacteria</taxon>
        <taxon>Pseudomonadati</taxon>
        <taxon>Pseudomonadota</taxon>
        <taxon>Gammaproteobacteria</taxon>
        <taxon>Vibrionales</taxon>
        <taxon>Vibrionaceae</taxon>
        <taxon>Photobacterium</taxon>
    </lineage>
</organism>
<sequence>MTNIIQKNDYISMFGPTVGDSIRLADTELWAKIEQDFTQYGEEMKFGGGKVIRDGMGQSQLTSEHCVDVVIINVVIIDHWGIVKADIGIKDGRIVGIGKSGNPDIQANIDIVIGPNTEVIAGEGQIITAGGVDTHVHFICPQQVEEALSSGLTTLIGGGTGPVAGSLATNMTPGVWNMHRMLEAIDEFPINIGLLGKGNSSEPEALKEHILAGAVGLKIHEDWGCTPATIDTSLKLAEEYDIQIAIHTDSLNESGFFEDTVDVLEDRTIHAYHAEGAGGGHAPDILKACGVNNIIPSSSTPTMPYTINTVDEHLDLIMVCHHLDPKIPEDLDFALSRIRKGTMMAEDILHDMGAIPLMTSDSQAMGRIAEVISRTWQSAHKMKVQRGALEGDSSKSDNNRIKRYIAKYTINPAITHGLSHDVGSVECGKLADLVLWDSGFFGIKPSLIIKGGMVVMAEMGDPNGALPTPQPVHYRPMYAAYGKAKMKTSITFMSQAAIDAGLPEKLQLQKIISGIKNTRNISKQDMIHNHCTPEIKVDPKTFSVWANGELLECEPMHELPLAQNYMLF</sequence>
<dbReference type="PROSITE" id="PS51368">
    <property type="entry name" value="UREASE_3"/>
    <property type="match status" value="1"/>
</dbReference>
<evidence type="ECO:0000259" key="13">
    <source>
        <dbReference type="PROSITE" id="PS51368"/>
    </source>
</evidence>
<dbReference type="PROSITE" id="PS01120">
    <property type="entry name" value="UREASE_1"/>
    <property type="match status" value="1"/>
</dbReference>
<dbReference type="InterPro" id="IPR006680">
    <property type="entry name" value="Amidohydro-rel"/>
</dbReference>
<dbReference type="Pfam" id="PF00449">
    <property type="entry name" value="Urease_alpha"/>
    <property type="match status" value="1"/>
</dbReference>
<evidence type="ECO:0000256" key="2">
    <source>
        <dbReference type="ARBA" id="ARBA00022596"/>
    </source>
</evidence>
<dbReference type="RefSeq" id="WP_065194660.1">
    <property type="nucleotide sequence ID" value="NZ_LZFF01000012.1"/>
</dbReference>
<dbReference type="InterPro" id="IPR011059">
    <property type="entry name" value="Metal-dep_hydrolase_composite"/>
</dbReference>
<protein>
    <recommendedName>
        <fullName evidence="5 6">Urease subunit alpha</fullName>
        <ecNumber evidence="5 6">3.5.1.5</ecNumber>
    </recommendedName>
    <alternativeName>
        <fullName evidence="5">Urea amidohydrolase subunit alpha</fullName>
    </alternativeName>
</protein>
<evidence type="ECO:0000256" key="4">
    <source>
        <dbReference type="ARBA" id="ARBA00022801"/>
    </source>
</evidence>
<proteinExistence type="inferred from homology"/>
<keyword evidence="5 10" id="KW-0963">Cytoplasm</keyword>
<feature type="active site" description="Proton donor" evidence="5 9">
    <location>
        <position position="321"/>
    </location>
</feature>
<dbReference type="InterPro" id="IPR005848">
    <property type="entry name" value="Urease_asu"/>
</dbReference>
<evidence type="ECO:0000256" key="3">
    <source>
        <dbReference type="ARBA" id="ARBA00022723"/>
    </source>
</evidence>
<dbReference type="InterPro" id="IPR029754">
    <property type="entry name" value="Urease_Ni-bd"/>
</dbReference>
<dbReference type="HAMAP" id="MF_01953">
    <property type="entry name" value="Urease_alpha"/>
    <property type="match status" value="1"/>
</dbReference>
<dbReference type="InterPro" id="IPR017951">
    <property type="entry name" value="Urease_asu_c"/>
</dbReference>
<dbReference type="InterPro" id="IPR017950">
    <property type="entry name" value="Urease_AS"/>
</dbReference>
<name>A0AAW4ZYM5_PHOPO</name>
<dbReference type="Gene3D" id="2.30.40.10">
    <property type="entry name" value="Urease, subunit C, domain 1"/>
    <property type="match status" value="1"/>
</dbReference>
<feature type="binding site" description="via carbamate group" evidence="5 8">
    <location>
        <position position="218"/>
    </location>
    <ligand>
        <name>Ni(2+)</name>
        <dbReference type="ChEBI" id="CHEBI:49786"/>
        <label>1</label>
    </ligand>
</feature>
<keyword evidence="2 5" id="KW-0533">Nickel</keyword>
<dbReference type="PANTHER" id="PTHR43440:SF1">
    <property type="entry name" value="UREASE"/>
    <property type="match status" value="1"/>
</dbReference>
<dbReference type="NCBIfam" id="NF009686">
    <property type="entry name" value="PRK13207.1"/>
    <property type="match status" value="1"/>
</dbReference>
<evidence type="ECO:0000256" key="6">
    <source>
        <dbReference type="NCBIfam" id="TIGR01792"/>
    </source>
</evidence>
<dbReference type="PRINTS" id="PR01752">
    <property type="entry name" value="UREASE"/>
</dbReference>
<reference evidence="14" key="1">
    <citation type="submission" date="2019-11" db="EMBL/GenBank/DDBJ databases">
        <title>Comparative genomics of photobacteria reveal adaptation to distinct habitats.</title>
        <authorList>
            <person name="Fuertes-Perez S."/>
            <person name="Hilgarth M."/>
            <person name="Vogel R.F."/>
        </authorList>
    </citation>
    <scope>NUCLEOTIDE SEQUENCE</scope>
    <source>
        <strain evidence="14">TMW2.2145</strain>
    </source>
</reference>
<comment type="caution">
    <text evidence="14">The sequence shown here is derived from an EMBL/GenBank/DDBJ whole genome shotgun (WGS) entry which is preliminary data.</text>
</comment>
<feature type="binding site" evidence="5 8">
    <location>
        <position position="135"/>
    </location>
    <ligand>
        <name>Ni(2+)</name>
        <dbReference type="ChEBI" id="CHEBI:49786"/>
        <label>1</label>
    </ligand>
</feature>
<dbReference type="PANTHER" id="PTHR43440">
    <property type="entry name" value="UREASE"/>
    <property type="match status" value="1"/>
</dbReference>
<comment type="PTM">
    <text evidence="5">Carboxylation allows a single lysine to coordinate two nickel ions.</text>
</comment>
<evidence type="ECO:0000256" key="10">
    <source>
        <dbReference type="PROSITE-ProRule" id="PRU00700"/>
    </source>
</evidence>
<dbReference type="NCBIfam" id="TIGR01792">
    <property type="entry name" value="urease_alph"/>
    <property type="match status" value="1"/>
</dbReference>
<dbReference type="GO" id="GO:0016151">
    <property type="term" value="F:nickel cation binding"/>
    <property type="evidence" value="ECO:0007669"/>
    <property type="project" value="UniProtKB-UniRule"/>
</dbReference>
<dbReference type="EMBL" id="WMCP01000017">
    <property type="protein sequence ID" value="MCF2302905.1"/>
    <property type="molecule type" value="Genomic_DNA"/>
</dbReference>
<keyword evidence="4 5" id="KW-0378">Hydrolase</keyword>
<comment type="similarity">
    <text evidence="5 12">Belongs to the metallo-dependent hydrolases superfamily. Urease alpha subunit family.</text>
</comment>
<evidence type="ECO:0000256" key="7">
    <source>
        <dbReference type="PIRSR" id="PIRSR611612-50"/>
    </source>
</evidence>
<dbReference type="InterPro" id="IPR032466">
    <property type="entry name" value="Metal_Hydrolase"/>
</dbReference>
<dbReference type="Gene3D" id="3.20.20.140">
    <property type="entry name" value="Metal-dependent hydrolases"/>
    <property type="match status" value="1"/>
</dbReference>
<accession>A0AAW4ZYM5</accession>
<dbReference type="PROSITE" id="PS00145">
    <property type="entry name" value="UREASE_2"/>
    <property type="match status" value="1"/>
</dbReference>
<evidence type="ECO:0000256" key="12">
    <source>
        <dbReference type="RuleBase" id="RU004158"/>
    </source>
</evidence>
<comment type="cofactor">
    <cofactor evidence="5 8 11">
        <name>Ni cation</name>
        <dbReference type="ChEBI" id="CHEBI:25516"/>
    </cofactor>
    <text evidence="5 8 11">Binds 2 nickel ions per subunit.</text>
</comment>
<feature type="modified residue" description="N6-carboxylysine" evidence="5 7">
    <location>
        <position position="218"/>
    </location>
</feature>
<keyword evidence="3 5" id="KW-0479">Metal-binding</keyword>
<comment type="pathway">
    <text evidence="1 5">Nitrogen metabolism; urea degradation; CO(2) and NH(3) from urea (urease route): step 1/1.</text>
</comment>
<dbReference type="GO" id="GO:0009039">
    <property type="term" value="F:urease activity"/>
    <property type="evidence" value="ECO:0007669"/>
    <property type="project" value="UniProtKB-UniRule"/>
</dbReference>
<feature type="binding site" description="via carbamate group" evidence="5 8">
    <location>
        <position position="218"/>
    </location>
    <ligand>
        <name>Ni(2+)</name>
        <dbReference type="ChEBI" id="CHEBI:49786"/>
        <label>2</label>
    </ligand>
</feature>
<evidence type="ECO:0000256" key="9">
    <source>
        <dbReference type="PIRSR" id="PIRSR611612-52"/>
    </source>
</evidence>
<comment type="PTM">
    <text evidence="7">Carbamylation allows a single lysine to coordinate two nickel ions.</text>
</comment>
<dbReference type="SUPFAM" id="SSF51338">
    <property type="entry name" value="Composite domain of metallo-dependent hydrolases"/>
    <property type="match status" value="2"/>
</dbReference>